<gene>
    <name evidence="1" type="ORF">QFZ56_005522</name>
</gene>
<protein>
    <submittedName>
        <fullName evidence="1">Uncharacterized protein</fullName>
    </submittedName>
</protein>
<evidence type="ECO:0000313" key="2">
    <source>
        <dbReference type="Proteomes" id="UP001243364"/>
    </source>
</evidence>
<keyword evidence="2" id="KW-1185">Reference proteome</keyword>
<name>A0ABU0Q7B5_STRAH</name>
<sequence>MWPAETGRPVVGALGEAGRRYRRPPPGSPGLEALGEREVPEFWLVNTTFG</sequence>
<proteinExistence type="predicted"/>
<evidence type="ECO:0000313" key="1">
    <source>
        <dbReference type="EMBL" id="MDQ0686559.1"/>
    </source>
</evidence>
<dbReference type="RefSeq" id="WP_307046254.1">
    <property type="nucleotide sequence ID" value="NZ_JAUSYA010000001.1"/>
</dbReference>
<dbReference type="EMBL" id="JAUSYA010000001">
    <property type="protein sequence ID" value="MDQ0686559.1"/>
    <property type="molecule type" value="Genomic_DNA"/>
</dbReference>
<organism evidence="1 2">
    <name type="scientific">Streptomyces achromogenes</name>
    <dbReference type="NCBI Taxonomy" id="67255"/>
    <lineage>
        <taxon>Bacteria</taxon>
        <taxon>Bacillati</taxon>
        <taxon>Actinomycetota</taxon>
        <taxon>Actinomycetes</taxon>
        <taxon>Kitasatosporales</taxon>
        <taxon>Streptomycetaceae</taxon>
        <taxon>Streptomyces</taxon>
    </lineage>
</organism>
<accession>A0ABU0Q7B5</accession>
<comment type="caution">
    <text evidence="1">The sequence shown here is derived from an EMBL/GenBank/DDBJ whole genome shotgun (WGS) entry which is preliminary data.</text>
</comment>
<dbReference type="Proteomes" id="UP001243364">
    <property type="component" value="Unassembled WGS sequence"/>
</dbReference>
<reference evidence="1 2" key="1">
    <citation type="submission" date="2023-07" db="EMBL/GenBank/DDBJ databases">
        <title>Comparative genomics of wheat-associated soil bacteria to identify genetic determinants of phenazine resistance.</title>
        <authorList>
            <person name="Mouncey N."/>
        </authorList>
    </citation>
    <scope>NUCLEOTIDE SEQUENCE [LARGE SCALE GENOMIC DNA]</scope>
    <source>
        <strain evidence="1 2">W4I19-2</strain>
    </source>
</reference>